<dbReference type="InterPro" id="IPR024414">
    <property type="entry name" value="Uncharacterised_PrgI"/>
</dbReference>
<name>A0ABT2SM15_9FIRM</name>
<keyword evidence="1" id="KW-0812">Transmembrane</keyword>
<evidence type="ECO:0000313" key="2">
    <source>
        <dbReference type="EMBL" id="MCU6725531.1"/>
    </source>
</evidence>
<sequence>MQIPVNTNIDNYKDDFFKGFSAKETAYAGVILLIYLICYTVLTFCLFVPQTMAMYLSLPLPLTVGLAGMAKVTGHDVAGNLLKKYQITKMPACFYSPSPLTEERDRYYLEEPEKSAGKKNSRIKQVYLQMEGGTEDGMDREIHAGL</sequence>
<keyword evidence="1" id="KW-0472">Membrane</keyword>
<keyword evidence="3" id="KW-1185">Reference proteome</keyword>
<gene>
    <name evidence="2" type="ORF">OCV47_09240</name>
</gene>
<evidence type="ECO:0000313" key="3">
    <source>
        <dbReference type="Proteomes" id="UP001652338"/>
    </source>
</evidence>
<dbReference type="RefSeq" id="WP_262654794.1">
    <property type="nucleotide sequence ID" value="NZ_JAOQKE010000010.1"/>
</dbReference>
<organism evidence="2 3">
    <name type="scientific">Muricoprocola aceti</name>
    <dbReference type="NCBI Taxonomy" id="2981772"/>
    <lineage>
        <taxon>Bacteria</taxon>
        <taxon>Bacillati</taxon>
        <taxon>Bacillota</taxon>
        <taxon>Clostridia</taxon>
        <taxon>Lachnospirales</taxon>
        <taxon>Lachnospiraceae</taxon>
        <taxon>Muricoprocola</taxon>
    </lineage>
</organism>
<keyword evidence="1" id="KW-1133">Transmembrane helix</keyword>
<protein>
    <submittedName>
        <fullName evidence="2">PrgI family protein</fullName>
    </submittedName>
</protein>
<dbReference type="EMBL" id="JAOQKE010000010">
    <property type="protein sequence ID" value="MCU6725531.1"/>
    <property type="molecule type" value="Genomic_DNA"/>
</dbReference>
<evidence type="ECO:0000256" key="1">
    <source>
        <dbReference type="SAM" id="Phobius"/>
    </source>
</evidence>
<dbReference type="Proteomes" id="UP001652338">
    <property type="component" value="Unassembled WGS sequence"/>
</dbReference>
<reference evidence="2 3" key="1">
    <citation type="journal article" date="2021" name="ISME Commun">
        <title>Automated analysis of genomic sequences facilitates high-throughput and comprehensive description of bacteria.</title>
        <authorList>
            <person name="Hitch T.C.A."/>
        </authorList>
    </citation>
    <scope>NUCLEOTIDE SEQUENCE [LARGE SCALE GENOMIC DNA]</scope>
    <source>
        <strain evidence="2 3">Sanger_29</strain>
    </source>
</reference>
<proteinExistence type="predicted"/>
<comment type="caution">
    <text evidence="2">The sequence shown here is derived from an EMBL/GenBank/DDBJ whole genome shotgun (WGS) entry which is preliminary data.</text>
</comment>
<feature type="transmembrane region" description="Helical" evidence="1">
    <location>
        <begin position="26"/>
        <end position="48"/>
    </location>
</feature>
<accession>A0ABT2SM15</accession>
<dbReference type="Pfam" id="PF12666">
    <property type="entry name" value="PrgI"/>
    <property type="match status" value="1"/>
</dbReference>